<evidence type="ECO:0000259" key="6">
    <source>
        <dbReference type="PROSITE" id="PS51072"/>
    </source>
</evidence>
<evidence type="ECO:0000256" key="1">
    <source>
        <dbReference type="ARBA" id="ARBA00004308"/>
    </source>
</evidence>
<dbReference type="PROSITE" id="PS51072">
    <property type="entry name" value="MHD"/>
    <property type="match status" value="1"/>
</dbReference>
<keyword evidence="4" id="KW-0472">Membrane</keyword>
<proteinExistence type="inferred from homology"/>
<dbReference type="GO" id="GO:0006886">
    <property type="term" value="P:intracellular protein transport"/>
    <property type="evidence" value="ECO:0007669"/>
    <property type="project" value="UniProtKB-UniRule"/>
</dbReference>
<dbReference type="AlphaFoldDB" id="A0A1R2BC02"/>
<dbReference type="InterPro" id="IPR001392">
    <property type="entry name" value="Clathrin_mu"/>
</dbReference>
<dbReference type="InterPro" id="IPR028565">
    <property type="entry name" value="MHD"/>
</dbReference>
<evidence type="ECO:0000313" key="7">
    <source>
        <dbReference type="EMBL" id="OMJ74287.1"/>
    </source>
</evidence>
<dbReference type="InterPro" id="IPR022775">
    <property type="entry name" value="AP_mu_sigma_su"/>
</dbReference>
<evidence type="ECO:0000313" key="8">
    <source>
        <dbReference type="Proteomes" id="UP000187209"/>
    </source>
</evidence>
<dbReference type="Pfam" id="PF00928">
    <property type="entry name" value="Adap_comp_sub"/>
    <property type="match status" value="1"/>
</dbReference>
<comment type="caution">
    <text evidence="7">The sequence shown here is derived from an EMBL/GenBank/DDBJ whole genome shotgun (WGS) entry which is preliminary data.</text>
</comment>
<accession>A0A1R2BC02</accession>
<dbReference type="EMBL" id="MPUH01000762">
    <property type="protein sequence ID" value="OMJ74287.1"/>
    <property type="molecule type" value="Genomic_DNA"/>
</dbReference>
<organism evidence="7 8">
    <name type="scientific">Stentor coeruleus</name>
    <dbReference type="NCBI Taxonomy" id="5963"/>
    <lineage>
        <taxon>Eukaryota</taxon>
        <taxon>Sar</taxon>
        <taxon>Alveolata</taxon>
        <taxon>Ciliophora</taxon>
        <taxon>Postciliodesmatophora</taxon>
        <taxon>Heterotrichea</taxon>
        <taxon>Heterotrichida</taxon>
        <taxon>Stentoridae</taxon>
        <taxon>Stentor</taxon>
    </lineage>
</organism>
<dbReference type="Proteomes" id="UP000187209">
    <property type="component" value="Unassembled WGS sequence"/>
</dbReference>
<dbReference type="FunFam" id="3.30.450.60:FF:000002">
    <property type="entry name" value="AP-2 complex subunit mu, putative"/>
    <property type="match status" value="1"/>
</dbReference>
<sequence>MLSQLFVLSARGDIIITRDFRGDLVKGTNEVFFRKFKLWDGEPPPIFSVEGVNFIYVKRNGLFFVGTTTENISPSYIFEMILNLIRVIKDYCGVLSEESLRKNFVLVYELIDEMIDYGHSQSTSTEQVRPYIVNEPIVIDNSPFSLKPSFFANSVPCTAVQRPVTNKKSKNEIFVDVLEKLTVLFNANGYIMNSSLDGCIQMKSFLRNNPQLQLALNDDLVIDKTNAYGNLGLDDFNFHECVNTNEFKDSRILIISPPDGEFVVMNYRIKGDYQVPFRIFPYMEELNQYKLDFSLKVKSLFPDKLHATNVIVKFNMPRSANNVCFELPKKSVGQTTEYKESDKTVEWKIEKFMGSTELSLKTKASLSSPATVKEINQISMQFEISMYNVSKLQIKYLRIAGQGNSNPYRWVRYITQSSSYVCRV</sequence>
<dbReference type="GO" id="GO:0012505">
    <property type="term" value="C:endomembrane system"/>
    <property type="evidence" value="ECO:0007669"/>
    <property type="project" value="UniProtKB-SubCell"/>
</dbReference>
<comment type="subcellular location">
    <subcellularLocation>
        <location evidence="1">Endomembrane system</location>
    </subcellularLocation>
</comment>
<keyword evidence="2 5" id="KW-0813">Transport</keyword>
<evidence type="ECO:0000256" key="5">
    <source>
        <dbReference type="PIRNR" id="PIRNR005992"/>
    </source>
</evidence>
<gene>
    <name evidence="7" type="ORF">SteCoe_26843</name>
</gene>
<dbReference type="SUPFAM" id="SSF64356">
    <property type="entry name" value="SNARE-like"/>
    <property type="match status" value="1"/>
</dbReference>
<keyword evidence="3 5" id="KW-0653">Protein transport</keyword>
<dbReference type="GO" id="GO:0016192">
    <property type="term" value="P:vesicle-mediated transport"/>
    <property type="evidence" value="ECO:0007669"/>
    <property type="project" value="InterPro"/>
</dbReference>
<dbReference type="PIRSF" id="PIRSF005992">
    <property type="entry name" value="Clathrin_mu"/>
    <property type="match status" value="1"/>
</dbReference>
<dbReference type="PANTHER" id="PTHR10529">
    <property type="entry name" value="AP COMPLEX SUBUNIT MU"/>
    <property type="match status" value="1"/>
</dbReference>
<feature type="domain" description="MHD" evidence="6">
    <location>
        <begin position="170"/>
        <end position="423"/>
    </location>
</feature>
<evidence type="ECO:0000256" key="2">
    <source>
        <dbReference type="ARBA" id="ARBA00022448"/>
    </source>
</evidence>
<dbReference type="PRINTS" id="PR00314">
    <property type="entry name" value="CLATHRINADPT"/>
</dbReference>
<evidence type="ECO:0000256" key="4">
    <source>
        <dbReference type="ARBA" id="ARBA00023136"/>
    </source>
</evidence>
<dbReference type="InterPro" id="IPR036168">
    <property type="entry name" value="AP2_Mu_C_sf"/>
</dbReference>
<dbReference type="OrthoDB" id="10259133at2759"/>
<dbReference type="GO" id="GO:0030131">
    <property type="term" value="C:clathrin adaptor complex"/>
    <property type="evidence" value="ECO:0007669"/>
    <property type="project" value="UniProtKB-UniRule"/>
</dbReference>
<comment type="similarity">
    <text evidence="5">Belongs to the adaptor complexes medium subunit family.</text>
</comment>
<dbReference type="InterPro" id="IPR011012">
    <property type="entry name" value="Longin-like_dom_sf"/>
</dbReference>
<dbReference type="InterPro" id="IPR050431">
    <property type="entry name" value="Adaptor_comp_med_subunit"/>
</dbReference>
<dbReference type="Gene3D" id="2.60.40.1170">
    <property type="entry name" value="Mu homology domain, subdomain B"/>
    <property type="match status" value="2"/>
</dbReference>
<evidence type="ECO:0000256" key="3">
    <source>
        <dbReference type="ARBA" id="ARBA00022927"/>
    </source>
</evidence>
<dbReference type="Gene3D" id="3.30.450.60">
    <property type="match status" value="1"/>
</dbReference>
<dbReference type="CDD" id="cd09253">
    <property type="entry name" value="AP-4_Mu4_Cterm"/>
    <property type="match status" value="1"/>
</dbReference>
<protein>
    <recommendedName>
        <fullName evidence="6">MHD domain-containing protein</fullName>
    </recommendedName>
</protein>
<dbReference type="SUPFAM" id="SSF49447">
    <property type="entry name" value="Second domain of Mu2 adaptin subunit (ap50) of ap2 adaptor"/>
    <property type="match status" value="1"/>
</dbReference>
<dbReference type="CDD" id="cd14838">
    <property type="entry name" value="AP4_Mu_N"/>
    <property type="match status" value="1"/>
</dbReference>
<reference evidence="7 8" key="1">
    <citation type="submission" date="2016-11" db="EMBL/GenBank/DDBJ databases">
        <title>The macronuclear genome of Stentor coeruleus: a giant cell with tiny introns.</title>
        <authorList>
            <person name="Slabodnick M."/>
            <person name="Ruby J.G."/>
            <person name="Reiff S.B."/>
            <person name="Swart E.C."/>
            <person name="Gosai S."/>
            <person name="Prabakaran S."/>
            <person name="Witkowska E."/>
            <person name="Larue G.E."/>
            <person name="Fisher S."/>
            <person name="Freeman R.M."/>
            <person name="Gunawardena J."/>
            <person name="Chu W."/>
            <person name="Stover N.A."/>
            <person name="Gregory B.D."/>
            <person name="Nowacki M."/>
            <person name="Derisi J."/>
            <person name="Roy S.W."/>
            <person name="Marshall W.F."/>
            <person name="Sood P."/>
        </authorList>
    </citation>
    <scope>NUCLEOTIDE SEQUENCE [LARGE SCALE GENOMIC DNA]</scope>
    <source>
        <strain evidence="7">WM001</strain>
    </source>
</reference>
<name>A0A1R2BC02_9CILI</name>
<dbReference type="Pfam" id="PF01217">
    <property type="entry name" value="Clat_adaptor_s"/>
    <property type="match status" value="1"/>
</dbReference>
<keyword evidence="8" id="KW-1185">Reference proteome</keyword>